<proteinExistence type="predicted"/>
<dbReference type="GeneTree" id="ENSGT00390000006208"/>
<dbReference type="EMBL" id="ADFV01177630">
    <property type="status" value="NOT_ANNOTATED_CDS"/>
    <property type="molecule type" value="Genomic_DNA"/>
</dbReference>
<evidence type="ECO:0000313" key="3">
    <source>
        <dbReference type="Proteomes" id="UP000001073"/>
    </source>
</evidence>
<accession>A0A2I3GSK5</accession>
<reference evidence="2 3" key="1">
    <citation type="submission" date="2012-10" db="EMBL/GenBank/DDBJ databases">
        <authorList>
            <consortium name="Gibbon Genome Sequencing Consortium"/>
        </authorList>
    </citation>
    <scope>NUCLEOTIDE SEQUENCE [LARGE SCALE GENOMIC DNA]</scope>
</reference>
<protein>
    <submittedName>
        <fullName evidence="2">Cytosolic arginine sensor for mTORC1 subunit 1</fullName>
    </submittedName>
</protein>
<dbReference type="InterPro" id="IPR051719">
    <property type="entry name" value="CASTOR_mTORC1"/>
</dbReference>
<reference evidence="2" key="3">
    <citation type="submission" date="2025-09" db="UniProtKB">
        <authorList>
            <consortium name="Ensembl"/>
        </authorList>
    </citation>
    <scope>IDENTIFICATION</scope>
</reference>
<dbReference type="Proteomes" id="UP000001073">
    <property type="component" value="Chromosome 7b"/>
</dbReference>
<sequence length="88" mass="10337">MELHILEHRVRVLSVARPGLWLYTHPLIKLLFLPRRSRCKFFSLTETPEDYTLMVDEEGFKDGETETQITCPRSQDKLTNLEFEPSSV</sequence>
<dbReference type="PRINTS" id="PR02078">
    <property type="entry name" value="GATSLIKEFMLY"/>
</dbReference>
<dbReference type="Pfam" id="PF18700">
    <property type="entry name" value="Castor1_N"/>
    <property type="match status" value="1"/>
</dbReference>
<evidence type="ECO:0000259" key="1">
    <source>
        <dbReference type="Pfam" id="PF18700"/>
    </source>
</evidence>
<keyword evidence="3" id="KW-1185">Reference proteome</keyword>
<dbReference type="InterPro" id="IPR026249">
    <property type="entry name" value="CASTOR_fam"/>
</dbReference>
<organism evidence="2 3">
    <name type="scientific">Nomascus leucogenys</name>
    <name type="common">Northern white-cheeked gibbon</name>
    <name type="synonym">Hylobates leucogenys</name>
    <dbReference type="NCBI Taxonomy" id="61853"/>
    <lineage>
        <taxon>Eukaryota</taxon>
        <taxon>Metazoa</taxon>
        <taxon>Chordata</taxon>
        <taxon>Craniata</taxon>
        <taxon>Vertebrata</taxon>
        <taxon>Euteleostomi</taxon>
        <taxon>Mammalia</taxon>
        <taxon>Eutheria</taxon>
        <taxon>Euarchontoglires</taxon>
        <taxon>Primates</taxon>
        <taxon>Haplorrhini</taxon>
        <taxon>Catarrhini</taxon>
        <taxon>Hylobatidae</taxon>
        <taxon>Nomascus</taxon>
    </lineage>
</organism>
<dbReference type="PANTHER" id="PTHR31131">
    <property type="entry name" value="CHROMOSOME 1, WHOLE GENOME SHOTGUN SEQUENCE"/>
    <property type="match status" value="1"/>
</dbReference>
<dbReference type="GO" id="GO:1904262">
    <property type="term" value="P:negative regulation of TORC1 signaling"/>
    <property type="evidence" value="ECO:0007669"/>
    <property type="project" value="TreeGrafter"/>
</dbReference>
<dbReference type="InterPro" id="IPR040778">
    <property type="entry name" value="CASTOR1_N"/>
</dbReference>
<dbReference type="Ensembl" id="ENSNLET00000041401.1">
    <property type="protein sequence ID" value="ENSNLEP00000034232.1"/>
    <property type="gene ID" value="ENSNLEG00000026656.2"/>
</dbReference>
<gene>
    <name evidence="2" type="primary">CASTOR1</name>
</gene>
<name>A0A2I3GSK5_NOMLE</name>
<reference evidence="2" key="2">
    <citation type="submission" date="2025-08" db="UniProtKB">
        <authorList>
            <consortium name="Ensembl"/>
        </authorList>
    </citation>
    <scope>IDENTIFICATION</scope>
</reference>
<evidence type="ECO:0000313" key="2">
    <source>
        <dbReference type="Ensembl" id="ENSNLEP00000034232.1"/>
    </source>
</evidence>
<feature type="domain" description="CASTOR1 N-terminal" evidence="1">
    <location>
        <begin position="9"/>
        <end position="62"/>
    </location>
</feature>
<dbReference type="GO" id="GO:0034618">
    <property type="term" value="F:arginine binding"/>
    <property type="evidence" value="ECO:0007669"/>
    <property type="project" value="TreeGrafter"/>
</dbReference>
<dbReference type="PANTHER" id="PTHR31131:SF3">
    <property type="entry name" value="CYTOSOLIC ARGININE SENSOR FOR MTORC1 SUBUNIT 1"/>
    <property type="match status" value="1"/>
</dbReference>
<dbReference type="AlphaFoldDB" id="A0A2I3GSK5"/>